<proteinExistence type="predicted"/>
<evidence type="ECO:0000313" key="2">
    <source>
        <dbReference type="Proteomes" id="UP000053119"/>
    </source>
</evidence>
<evidence type="ECO:0000313" key="1">
    <source>
        <dbReference type="EMBL" id="KFP18310.1"/>
    </source>
</evidence>
<feature type="non-terminal residue" evidence="1">
    <location>
        <position position="49"/>
    </location>
</feature>
<accession>A0A091JEZ5</accession>
<gene>
    <name evidence="1" type="ORF">Z169_03101</name>
</gene>
<name>A0A091JEZ5_EGRGA</name>
<dbReference type="EMBL" id="KK501848">
    <property type="protein sequence ID" value="KFP18310.1"/>
    <property type="molecule type" value="Genomic_DNA"/>
</dbReference>
<keyword evidence="2" id="KW-1185">Reference proteome</keyword>
<dbReference type="Proteomes" id="UP000053119">
    <property type="component" value="Unassembled WGS sequence"/>
</dbReference>
<dbReference type="AlphaFoldDB" id="A0A091JEZ5"/>
<sequence length="49" mass="5289">SVPAADSFLLGDQAPVGRRLVRRQPVKVIHQVPVVPAPVQPGRLEIPLD</sequence>
<protein>
    <submittedName>
        <fullName evidence="1">Uncharacterized protein</fullName>
    </submittedName>
</protein>
<organism evidence="1 2">
    <name type="scientific">Egretta garzetta</name>
    <name type="common">Little egret</name>
    <dbReference type="NCBI Taxonomy" id="188379"/>
    <lineage>
        <taxon>Eukaryota</taxon>
        <taxon>Metazoa</taxon>
        <taxon>Chordata</taxon>
        <taxon>Craniata</taxon>
        <taxon>Vertebrata</taxon>
        <taxon>Euteleostomi</taxon>
        <taxon>Archelosauria</taxon>
        <taxon>Archosauria</taxon>
        <taxon>Dinosauria</taxon>
        <taxon>Saurischia</taxon>
        <taxon>Theropoda</taxon>
        <taxon>Coelurosauria</taxon>
        <taxon>Aves</taxon>
        <taxon>Neognathae</taxon>
        <taxon>Neoaves</taxon>
        <taxon>Aequornithes</taxon>
        <taxon>Pelecaniformes</taxon>
        <taxon>Ardeidae</taxon>
        <taxon>Egretta</taxon>
    </lineage>
</organism>
<reference evidence="1 2" key="1">
    <citation type="submission" date="2014-04" db="EMBL/GenBank/DDBJ databases">
        <title>Genome evolution of avian class.</title>
        <authorList>
            <person name="Zhang G."/>
            <person name="Li C."/>
        </authorList>
    </citation>
    <scope>NUCLEOTIDE SEQUENCE [LARGE SCALE GENOMIC DNA]</scope>
    <source>
        <strain evidence="1">BGI_Z169</strain>
    </source>
</reference>
<feature type="non-terminal residue" evidence="1">
    <location>
        <position position="1"/>
    </location>
</feature>